<feature type="region of interest" description="Disordered" evidence="1">
    <location>
        <begin position="61"/>
        <end position="80"/>
    </location>
</feature>
<keyword evidence="2" id="KW-1133">Transmembrane helix</keyword>
<reference evidence="3" key="2">
    <citation type="submission" date="2015-07" db="EMBL/GenBank/DDBJ databases">
        <authorList>
            <person name="Noorani M."/>
        </authorList>
    </citation>
    <scope>NUCLEOTIDE SEQUENCE</scope>
    <source>
        <strain evidence="3">Yugu1</strain>
    </source>
</reference>
<dbReference type="EMBL" id="CM003530">
    <property type="protein sequence ID" value="RCV15147.1"/>
    <property type="molecule type" value="Genomic_DNA"/>
</dbReference>
<protein>
    <submittedName>
        <fullName evidence="3">Uncharacterized protein</fullName>
    </submittedName>
</protein>
<name>A0A368QAY0_SETIT</name>
<keyword evidence="2" id="KW-0472">Membrane</keyword>
<evidence type="ECO:0000256" key="2">
    <source>
        <dbReference type="SAM" id="Phobius"/>
    </source>
</evidence>
<evidence type="ECO:0000256" key="1">
    <source>
        <dbReference type="SAM" id="MobiDB-lite"/>
    </source>
</evidence>
<sequence>MATAVILRTTSSCSYGSGGSAAAMTSGSPAAGEATGPDACAAVAVVADVEVCVIGGGECGSGAGMADGRRSGTGRRRGGKKWAWGSLLALLVGFNTPLMC</sequence>
<organism evidence="3">
    <name type="scientific">Setaria italica</name>
    <name type="common">Foxtail millet</name>
    <name type="synonym">Panicum italicum</name>
    <dbReference type="NCBI Taxonomy" id="4555"/>
    <lineage>
        <taxon>Eukaryota</taxon>
        <taxon>Viridiplantae</taxon>
        <taxon>Streptophyta</taxon>
        <taxon>Embryophyta</taxon>
        <taxon>Tracheophyta</taxon>
        <taxon>Spermatophyta</taxon>
        <taxon>Magnoliopsida</taxon>
        <taxon>Liliopsida</taxon>
        <taxon>Poales</taxon>
        <taxon>Poaceae</taxon>
        <taxon>PACMAD clade</taxon>
        <taxon>Panicoideae</taxon>
        <taxon>Panicodae</taxon>
        <taxon>Paniceae</taxon>
        <taxon>Cenchrinae</taxon>
        <taxon>Setaria</taxon>
    </lineage>
</organism>
<feature type="transmembrane region" description="Helical" evidence="2">
    <location>
        <begin position="82"/>
        <end position="99"/>
    </location>
</feature>
<accession>A0A368QAY0</accession>
<proteinExistence type="predicted"/>
<dbReference type="AlphaFoldDB" id="A0A368QAY0"/>
<evidence type="ECO:0000313" key="3">
    <source>
        <dbReference type="EMBL" id="RCV15147.1"/>
    </source>
</evidence>
<keyword evidence="2" id="KW-0812">Transmembrane</keyword>
<reference evidence="3" key="1">
    <citation type="journal article" date="2012" name="Nat. Biotechnol.">
        <title>Reference genome sequence of the model plant Setaria.</title>
        <authorList>
            <person name="Bennetzen J.L."/>
            <person name="Schmutz J."/>
            <person name="Wang H."/>
            <person name="Percifield R."/>
            <person name="Hawkins J."/>
            <person name="Pontaroli A.C."/>
            <person name="Estep M."/>
            <person name="Feng L."/>
            <person name="Vaughn J.N."/>
            <person name="Grimwood J."/>
            <person name="Jenkins J."/>
            <person name="Barry K."/>
            <person name="Lindquist E."/>
            <person name="Hellsten U."/>
            <person name="Deshpande S."/>
            <person name="Wang X."/>
            <person name="Wu X."/>
            <person name="Mitros T."/>
            <person name="Triplett J."/>
            <person name="Yang X."/>
            <person name="Ye C.Y."/>
            <person name="Mauro-Herrera M."/>
            <person name="Wang L."/>
            <person name="Li P."/>
            <person name="Sharma M."/>
            <person name="Sharma R."/>
            <person name="Ronald P.C."/>
            <person name="Panaud O."/>
            <person name="Kellogg E.A."/>
            <person name="Brutnell T.P."/>
            <person name="Doust A.N."/>
            <person name="Tuskan G.A."/>
            <person name="Rokhsar D."/>
            <person name="Devos K.M."/>
        </authorList>
    </citation>
    <scope>NUCLEOTIDE SEQUENCE [LARGE SCALE GENOMIC DNA]</scope>
    <source>
        <strain evidence="3">Yugu1</strain>
    </source>
</reference>
<feature type="region of interest" description="Disordered" evidence="1">
    <location>
        <begin position="15"/>
        <end position="35"/>
    </location>
</feature>
<gene>
    <name evidence="3" type="ORF">SETIT_3G034500v2</name>
</gene>